<protein>
    <submittedName>
        <fullName evidence="2">Uncharacterized protein</fullName>
    </submittedName>
</protein>
<comment type="caution">
    <text evidence="2">The sequence shown here is derived from an EMBL/GenBank/DDBJ whole genome shotgun (WGS) entry which is preliminary data.</text>
</comment>
<evidence type="ECO:0000313" key="3">
    <source>
        <dbReference type="Proteomes" id="UP000637578"/>
    </source>
</evidence>
<dbReference type="Proteomes" id="UP000637578">
    <property type="component" value="Unassembled WGS sequence"/>
</dbReference>
<evidence type="ECO:0000313" key="2">
    <source>
        <dbReference type="EMBL" id="GGM43265.1"/>
    </source>
</evidence>
<name>A0A8J3C6U6_9PSEU</name>
<accession>A0A8J3C6U6</accession>
<dbReference type="EMBL" id="BMMK01000004">
    <property type="protein sequence ID" value="GGM43265.1"/>
    <property type="molecule type" value="Genomic_DNA"/>
</dbReference>
<organism evidence="2 3">
    <name type="scientific">Longimycelium tulufanense</name>
    <dbReference type="NCBI Taxonomy" id="907463"/>
    <lineage>
        <taxon>Bacteria</taxon>
        <taxon>Bacillati</taxon>
        <taxon>Actinomycetota</taxon>
        <taxon>Actinomycetes</taxon>
        <taxon>Pseudonocardiales</taxon>
        <taxon>Pseudonocardiaceae</taxon>
        <taxon>Longimycelium</taxon>
    </lineage>
</organism>
<reference evidence="2" key="1">
    <citation type="journal article" date="2014" name="Int. J. Syst. Evol. Microbiol.">
        <title>Complete genome sequence of Corynebacterium casei LMG S-19264T (=DSM 44701T), isolated from a smear-ripened cheese.</title>
        <authorList>
            <consortium name="US DOE Joint Genome Institute (JGI-PGF)"/>
            <person name="Walter F."/>
            <person name="Albersmeier A."/>
            <person name="Kalinowski J."/>
            <person name="Ruckert C."/>
        </authorList>
    </citation>
    <scope>NUCLEOTIDE SEQUENCE</scope>
    <source>
        <strain evidence="2">CGMCC 4.5737</strain>
    </source>
</reference>
<sequence length="69" mass="7239">MTARAGGTRLFPVAVALFAVGLLAFVVIFGLYATGHAELPVWLNMVAGLCLPAGLALGVFALVRKGRRR</sequence>
<dbReference type="AlphaFoldDB" id="A0A8J3C6U6"/>
<keyword evidence="1" id="KW-0472">Membrane</keyword>
<reference evidence="2" key="2">
    <citation type="submission" date="2020-09" db="EMBL/GenBank/DDBJ databases">
        <authorList>
            <person name="Sun Q."/>
            <person name="Zhou Y."/>
        </authorList>
    </citation>
    <scope>NUCLEOTIDE SEQUENCE</scope>
    <source>
        <strain evidence="2">CGMCC 4.5737</strain>
    </source>
</reference>
<gene>
    <name evidence="2" type="ORF">GCM10012275_12790</name>
</gene>
<evidence type="ECO:0000256" key="1">
    <source>
        <dbReference type="SAM" id="Phobius"/>
    </source>
</evidence>
<proteinExistence type="predicted"/>
<feature type="transmembrane region" description="Helical" evidence="1">
    <location>
        <begin position="12"/>
        <end position="35"/>
    </location>
</feature>
<keyword evidence="1" id="KW-0812">Transmembrane</keyword>
<dbReference type="RefSeq" id="WP_189054901.1">
    <property type="nucleotide sequence ID" value="NZ_BMMK01000004.1"/>
</dbReference>
<keyword evidence="3" id="KW-1185">Reference proteome</keyword>
<feature type="transmembrane region" description="Helical" evidence="1">
    <location>
        <begin position="41"/>
        <end position="63"/>
    </location>
</feature>
<keyword evidence="1" id="KW-1133">Transmembrane helix</keyword>